<dbReference type="InterPro" id="IPR052341">
    <property type="entry name" value="LOG_family_nucleotidases"/>
</dbReference>
<dbReference type="GO" id="GO:0009691">
    <property type="term" value="P:cytokinin biosynthetic process"/>
    <property type="evidence" value="ECO:0007669"/>
    <property type="project" value="InterPro"/>
</dbReference>
<organism evidence="1">
    <name type="scientific">hydrothermal vent metagenome</name>
    <dbReference type="NCBI Taxonomy" id="652676"/>
    <lineage>
        <taxon>unclassified sequences</taxon>
        <taxon>metagenomes</taxon>
        <taxon>ecological metagenomes</taxon>
    </lineage>
</organism>
<gene>
    <name evidence="1" type="ORF">MNB_SUP05-13-469</name>
    <name evidence="2" type="ORF">MNB_SUP05-7-506</name>
</gene>
<name>A0A1W1DFN6_9ZZZZ</name>
<dbReference type="AlphaFoldDB" id="A0A1W1DFN6"/>
<dbReference type="GO" id="GO:0005829">
    <property type="term" value="C:cytosol"/>
    <property type="evidence" value="ECO:0007669"/>
    <property type="project" value="TreeGrafter"/>
</dbReference>
<dbReference type="EMBL" id="FPHU01000041">
    <property type="protein sequence ID" value="SFV80064.1"/>
    <property type="molecule type" value="Genomic_DNA"/>
</dbReference>
<dbReference type="PANTHER" id="PTHR43393">
    <property type="entry name" value="CYTOKININ RIBOSIDE 5'-MONOPHOSPHATE PHOSPHORIBOHYDROLASE"/>
    <property type="match status" value="1"/>
</dbReference>
<dbReference type="PANTHER" id="PTHR43393:SF2">
    <property type="entry name" value="CYTOKININ RIBOSIDE 5'-MONOPHOSPHATE PHOSPHORIBOHYDROLASE"/>
    <property type="match status" value="1"/>
</dbReference>
<dbReference type="InterPro" id="IPR005269">
    <property type="entry name" value="LOG"/>
</dbReference>
<reference evidence="1" key="1">
    <citation type="submission" date="2016-10" db="EMBL/GenBank/DDBJ databases">
        <authorList>
            <person name="de Groot N.N."/>
        </authorList>
    </citation>
    <scope>NUCLEOTIDE SEQUENCE</scope>
</reference>
<dbReference type="InterPro" id="IPR031100">
    <property type="entry name" value="LOG_fam"/>
</dbReference>
<evidence type="ECO:0008006" key="3">
    <source>
        <dbReference type="Google" id="ProtNLM"/>
    </source>
</evidence>
<accession>A0A1W1DFN6</accession>
<dbReference type="NCBIfam" id="TIGR00730">
    <property type="entry name" value="Rossman fold protein, TIGR00730 family"/>
    <property type="match status" value="1"/>
</dbReference>
<dbReference type="GO" id="GO:0016787">
    <property type="term" value="F:hydrolase activity"/>
    <property type="evidence" value="ECO:0007669"/>
    <property type="project" value="InterPro"/>
</dbReference>
<dbReference type="SUPFAM" id="SSF102405">
    <property type="entry name" value="MCP/YpsA-like"/>
    <property type="match status" value="1"/>
</dbReference>
<proteinExistence type="predicted"/>
<dbReference type="EMBL" id="FPHW01000099">
    <property type="protein sequence ID" value="SFV84192.1"/>
    <property type="molecule type" value="Genomic_DNA"/>
</dbReference>
<dbReference type="Gene3D" id="3.40.50.450">
    <property type="match status" value="1"/>
</dbReference>
<protein>
    <recommendedName>
        <fullName evidence="3">Lysine decarboxylase family</fullName>
    </recommendedName>
</protein>
<evidence type="ECO:0000313" key="2">
    <source>
        <dbReference type="EMBL" id="SFV84192.1"/>
    </source>
</evidence>
<evidence type="ECO:0000313" key="1">
    <source>
        <dbReference type="EMBL" id="SFV80064.1"/>
    </source>
</evidence>
<sequence length="197" mass="22079">MNIDVVESELNNAQTTLAQFSNNITVFGSARISQDDPLAKIAYQLGKALSDNGFNVLTGAGPGIMQAVNHGAFEGQSKSIGLNIKLPKEQAPNSYLDECLFFEHFFTRKVMLIKYADACIFFPGGFGTADELMEILTLVQTRKGKQIKIFLFGEAFWTPLLTWFDDLEKNRYIDQTDLEFFTIVNSVEQILTMLEAK</sequence>
<dbReference type="Pfam" id="PF03641">
    <property type="entry name" value="Lysine_decarbox"/>
    <property type="match status" value="1"/>
</dbReference>